<sequence length="411" mass="43281">MADHRPCEHQPVQTSAVLVLNATKRPLIPPPSPPTPSLLSPPDSACETPEALDLNTPVNLINKNDEVERKWLSDGLHVLQTEAAALDSLATLYQTDPTARRGFTTAVDVITRQRRLGGRLIIAGVGKSGHIGKKLVATFQSLAIPAVFLHPTEALHGDLGLLGPHDIVMLITFSGKTSELLQLLPHLDEALPLVVLTAHTRQETCTILTHRPDGILLPATIPEPETTSFGVAAPTTSTTAALAVGDALAIAAANELHPSVSSVFAKNHPGGSIGAAFRRRAPQTIRDLAVPWDRMPAVGDDALGVDLLRAGFGAAVGWVRVGEASVVSAGRIRTLGNEQLSQVARFVPGLVVGRAGMIPMASGTRVDQAEVQLRNLWVSSACAPDSVVAVVDEGSVVGVLEATMVLREMKA</sequence>
<dbReference type="OrthoDB" id="1872003at2759"/>
<keyword evidence="4" id="KW-1185">Reference proteome</keyword>
<dbReference type="GO" id="GO:0097367">
    <property type="term" value="F:carbohydrate derivative binding"/>
    <property type="evidence" value="ECO:0007669"/>
    <property type="project" value="InterPro"/>
</dbReference>
<dbReference type="Gene3D" id="3.40.50.10490">
    <property type="entry name" value="Glucose-6-phosphate isomerase like protein, domain 1"/>
    <property type="match status" value="1"/>
</dbReference>
<dbReference type="Pfam" id="PF01380">
    <property type="entry name" value="SIS"/>
    <property type="match status" value="1"/>
</dbReference>
<dbReference type="InterPro" id="IPR046348">
    <property type="entry name" value="SIS_dom_sf"/>
</dbReference>
<evidence type="ECO:0000259" key="2">
    <source>
        <dbReference type="PROSITE" id="PS51464"/>
    </source>
</evidence>
<feature type="region of interest" description="Disordered" evidence="1">
    <location>
        <begin position="24"/>
        <end position="50"/>
    </location>
</feature>
<dbReference type="GO" id="GO:1901135">
    <property type="term" value="P:carbohydrate derivative metabolic process"/>
    <property type="evidence" value="ECO:0007669"/>
    <property type="project" value="InterPro"/>
</dbReference>
<dbReference type="InterPro" id="IPR001347">
    <property type="entry name" value="SIS_dom"/>
</dbReference>
<accession>A0A9N9V2U2</accession>
<dbReference type="AlphaFoldDB" id="A0A9N9V2U2"/>
<proteinExistence type="predicted"/>
<dbReference type="PROSITE" id="PS51464">
    <property type="entry name" value="SIS"/>
    <property type="match status" value="1"/>
</dbReference>
<protein>
    <recommendedName>
        <fullName evidence="2">SIS domain-containing protein</fullName>
    </recommendedName>
</protein>
<name>A0A9N9V2U2_9HYPO</name>
<reference evidence="3" key="1">
    <citation type="submission" date="2021-10" db="EMBL/GenBank/DDBJ databases">
        <authorList>
            <person name="Piombo E."/>
        </authorList>
    </citation>
    <scope>NUCLEOTIDE SEQUENCE</scope>
</reference>
<dbReference type="EMBL" id="CABFNQ020000459">
    <property type="protein sequence ID" value="CAH0016039.1"/>
    <property type="molecule type" value="Genomic_DNA"/>
</dbReference>
<dbReference type="Proteomes" id="UP000696573">
    <property type="component" value="Unassembled WGS sequence"/>
</dbReference>
<evidence type="ECO:0000256" key="1">
    <source>
        <dbReference type="SAM" id="MobiDB-lite"/>
    </source>
</evidence>
<dbReference type="PANTHER" id="PTHR38418">
    <property type="entry name" value="SUGAR ISOMERASE, KPSF/GUTQ (AFU_ORTHOLOGUE AFUA_6G08860)"/>
    <property type="match status" value="1"/>
</dbReference>
<gene>
    <name evidence="3" type="ORF">CRHIZ90672A_00013474</name>
</gene>
<dbReference type="PANTHER" id="PTHR38418:SF2">
    <property type="entry name" value="SUGAR ISOMERASE, KPSF_GUTQ (AFU_ORTHOLOGUE AFUA_6G08860)"/>
    <property type="match status" value="1"/>
</dbReference>
<evidence type="ECO:0000313" key="3">
    <source>
        <dbReference type="EMBL" id="CAH0016039.1"/>
    </source>
</evidence>
<comment type="caution">
    <text evidence="3">The sequence shown here is derived from an EMBL/GenBank/DDBJ whole genome shotgun (WGS) entry which is preliminary data.</text>
</comment>
<organism evidence="3 4">
    <name type="scientific">Clonostachys rhizophaga</name>
    <dbReference type="NCBI Taxonomy" id="160324"/>
    <lineage>
        <taxon>Eukaryota</taxon>
        <taxon>Fungi</taxon>
        <taxon>Dikarya</taxon>
        <taxon>Ascomycota</taxon>
        <taxon>Pezizomycotina</taxon>
        <taxon>Sordariomycetes</taxon>
        <taxon>Hypocreomycetidae</taxon>
        <taxon>Hypocreales</taxon>
        <taxon>Bionectriaceae</taxon>
        <taxon>Clonostachys</taxon>
    </lineage>
</organism>
<feature type="compositionally biased region" description="Pro residues" evidence="1">
    <location>
        <begin position="27"/>
        <end position="36"/>
    </location>
</feature>
<evidence type="ECO:0000313" key="4">
    <source>
        <dbReference type="Proteomes" id="UP000696573"/>
    </source>
</evidence>
<dbReference type="SUPFAM" id="SSF53697">
    <property type="entry name" value="SIS domain"/>
    <property type="match status" value="1"/>
</dbReference>
<feature type="domain" description="SIS" evidence="2">
    <location>
        <begin position="106"/>
        <end position="258"/>
    </location>
</feature>